<dbReference type="Gene3D" id="3.10.120.10">
    <property type="entry name" value="Cytochrome b5-like heme/steroid binding domain"/>
    <property type="match status" value="1"/>
</dbReference>
<dbReference type="Pfam" id="PF00173">
    <property type="entry name" value="Cyt-b5"/>
    <property type="match status" value="1"/>
</dbReference>
<evidence type="ECO:0000256" key="4">
    <source>
        <dbReference type="ARBA" id="ARBA00022617"/>
    </source>
</evidence>
<dbReference type="InterPro" id="IPR005018">
    <property type="entry name" value="DOMON_domain"/>
</dbReference>
<feature type="transmembrane region" description="Helical" evidence="11">
    <location>
        <begin position="139"/>
        <end position="162"/>
    </location>
</feature>
<sequence>MNAGYFGIGLGNRMISADIFAFCDFSQLSATNQQPSCTDRNGIANDLPPQDTSMQGHNDITLKTADLDAATNTWTVVLQRPLSADDATIDQSITNTDTNMIWSYNPDAVAQHSFDHRGINTVNFYSGTNSVQMTSQQSFFALHGLVMLFAWGLFGPMALYVARYKKVHEILASFAVEASVPIAIGAFASAGWVFKSAHGKIGAALFCLIIVQFGSGVLRRMGIQNRGNKYFGTNYDKLHQFNKVYHRVSGRFTVCLGVANVMIGLHIISPMDSVLQLSGLDTAGSDQLNISVSGFNYISLYVFPAWICIMLIAFGAAEVALWAGRKKARKKMIRQLNLPTYTMEEFNDRVLQGEKWLIVNDAVVNVEEYQKVHPGGSKVMKESIGLDVTKEILGLRGVEQGIVNGGHKHR</sequence>
<dbReference type="Proteomes" id="UP000664859">
    <property type="component" value="Unassembled WGS sequence"/>
</dbReference>
<evidence type="ECO:0008006" key="16">
    <source>
        <dbReference type="Google" id="ProtNLM"/>
    </source>
</evidence>
<dbReference type="Gene3D" id="1.20.120.1770">
    <property type="match status" value="1"/>
</dbReference>
<dbReference type="PROSITE" id="PS50836">
    <property type="entry name" value="DOMON"/>
    <property type="match status" value="1"/>
</dbReference>
<keyword evidence="3" id="KW-0813">Transport</keyword>
<dbReference type="InterPro" id="IPR045150">
    <property type="entry name" value="CYB561D1/2"/>
</dbReference>
<evidence type="ECO:0000259" key="13">
    <source>
        <dbReference type="PROSITE" id="PS50836"/>
    </source>
</evidence>
<comment type="subcellular location">
    <subcellularLocation>
        <location evidence="2">Membrane</location>
        <topology evidence="2">Multi-pass membrane protein</topology>
    </subcellularLocation>
</comment>
<dbReference type="SUPFAM" id="SSF55856">
    <property type="entry name" value="Cytochrome b5-like heme/steroid binding domain"/>
    <property type="match status" value="1"/>
</dbReference>
<feature type="transmembrane region" description="Helical" evidence="11">
    <location>
        <begin position="298"/>
        <end position="324"/>
    </location>
</feature>
<feature type="transmembrane region" description="Helical" evidence="11">
    <location>
        <begin position="200"/>
        <end position="218"/>
    </location>
</feature>
<proteinExistence type="predicted"/>
<reference evidence="14" key="1">
    <citation type="submission" date="2021-02" db="EMBL/GenBank/DDBJ databases">
        <title>First Annotated Genome of the Yellow-green Alga Tribonema minus.</title>
        <authorList>
            <person name="Mahan K.M."/>
        </authorList>
    </citation>
    <scope>NUCLEOTIDE SEQUENCE</scope>
    <source>
        <strain evidence="14">UTEX B ZZ1240</strain>
    </source>
</reference>
<protein>
    <recommendedName>
        <fullName evidence="16">Cytochrome b5 heme-binding domain-containing protein</fullName>
    </recommendedName>
</protein>
<keyword evidence="4" id="KW-0349">Heme</keyword>
<dbReference type="GO" id="GO:0140575">
    <property type="term" value="F:transmembrane monodehydroascorbate reductase activity"/>
    <property type="evidence" value="ECO:0007669"/>
    <property type="project" value="InterPro"/>
</dbReference>
<evidence type="ECO:0000256" key="11">
    <source>
        <dbReference type="SAM" id="Phobius"/>
    </source>
</evidence>
<dbReference type="SMART" id="SM00664">
    <property type="entry name" value="DoH"/>
    <property type="match status" value="1"/>
</dbReference>
<accession>A0A835YL09</accession>
<evidence type="ECO:0000256" key="3">
    <source>
        <dbReference type="ARBA" id="ARBA00022448"/>
    </source>
</evidence>
<evidence type="ECO:0000256" key="8">
    <source>
        <dbReference type="ARBA" id="ARBA00022989"/>
    </source>
</evidence>
<feature type="transmembrane region" description="Helical" evidence="11">
    <location>
        <begin position="174"/>
        <end position="194"/>
    </location>
</feature>
<dbReference type="InterPro" id="IPR036400">
    <property type="entry name" value="Cyt_B5-like_heme/steroid_sf"/>
</dbReference>
<evidence type="ECO:0000259" key="12">
    <source>
        <dbReference type="PROSITE" id="PS50255"/>
    </source>
</evidence>
<name>A0A835YL09_9STRA</name>
<evidence type="ECO:0000256" key="6">
    <source>
        <dbReference type="ARBA" id="ARBA00022723"/>
    </source>
</evidence>
<keyword evidence="15" id="KW-1185">Reference proteome</keyword>
<evidence type="ECO:0000313" key="14">
    <source>
        <dbReference type="EMBL" id="KAG5175777.1"/>
    </source>
</evidence>
<dbReference type="AlphaFoldDB" id="A0A835YL09"/>
<evidence type="ECO:0000256" key="1">
    <source>
        <dbReference type="ARBA" id="ARBA00001970"/>
    </source>
</evidence>
<keyword evidence="6" id="KW-0479">Metal-binding</keyword>
<dbReference type="CDD" id="cd08760">
    <property type="entry name" value="Cyt_b561_FRRS1_like"/>
    <property type="match status" value="1"/>
</dbReference>
<keyword evidence="8 11" id="KW-1133">Transmembrane helix</keyword>
<feature type="domain" description="Cytochrome b5 heme-binding" evidence="12">
    <location>
        <begin position="338"/>
        <end position="410"/>
    </location>
</feature>
<dbReference type="PROSITE" id="PS50255">
    <property type="entry name" value="CYTOCHROME_B5_2"/>
    <property type="match status" value="1"/>
</dbReference>
<dbReference type="PANTHER" id="PTHR15422:SF24">
    <property type="entry name" value="DOMON RELATED DOMAIN-CONTAINING PROTEIN"/>
    <property type="match status" value="1"/>
</dbReference>
<evidence type="ECO:0000313" key="15">
    <source>
        <dbReference type="Proteomes" id="UP000664859"/>
    </source>
</evidence>
<dbReference type="InterPro" id="IPR006593">
    <property type="entry name" value="Cyt_b561/ferric_Rdtase_TM"/>
</dbReference>
<dbReference type="GO" id="GO:0046872">
    <property type="term" value="F:metal ion binding"/>
    <property type="evidence" value="ECO:0007669"/>
    <property type="project" value="UniProtKB-KW"/>
</dbReference>
<feature type="domain" description="DOMON" evidence="13">
    <location>
        <begin position="1"/>
        <end position="105"/>
    </location>
</feature>
<comment type="cofactor">
    <cofactor evidence="1">
        <name>heme b</name>
        <dbReference type="ChEBI" id="CHEBI:60344"/>
    </cofactor>
</comment>
<keyword evidence="5 11" id="KW-0812">Transmembrane</keyword>
<comment type="caution">
    <text evidence="14">The sequence shown here is derived from an EMBL/GenBank/DDBJ whole genome shotgun (WGS) entry which is preliminary data.</text>
</comment>
<evidence type="ECO:0000256" key="10">
    <source>
        <dbReference type="ARBA" id="ARBA00023136"/>
    </source>
</evidence>
<feature type="transmembrane region" description="Helical" evidence="11">
    <location>
        <begin position="248"/>
        <end position="268"/>
    </location>
</feature>
<dbReference type="EMBL" id="JAFCMP010000546">
    <property type="protein sequence ID" value="KAG5175777.1"/>
    <property type="molecule type" value="Genomic_DNA"/>
</dbReference>
<dbReference type="PANTHER" id="PTHR15422">
    <property type="entry name" value="OS05G0565100 PROTEIN"/>
    <property type="match status" value="1"/>
</dbReference>
<organism evidence="14 15">
    <name type="scientific">Tribonema minus</name>
    <dbReference type="NCBI Taxonomy" id="303371"/>
    <lineage>
        <taxon>Eukaryota</taxon>
        <taxon>Sar</taxon>
        <taxon>Stramenopiles</taxon>
        <taxon>Ochrophyta</taxon>
        <taxon>PX clade</taxon>
        <taxon>Xanthophyceae</taxon>
        <taxon>Tribonematales</taxon>
        <taxon>Tribonemataceae</taxon>
        <taxon>Tribonema</taxon>
    </lineage>
</organism>
<keyword evidence="9" id="KW-0408">Iron</keyword>
<evidence type="ECO:0000256" key="2">
    <source>
        <dbReference type="ARBA" id="ARBA00004141"/>
    </source>
</evidence>
<dbReference type="InterPro" id="IPR001199">
    <property type="entry name" value="Cyt_B5-like_heme/steroid-bd"/>
</dbReference>
<dbReference type="GO" id="GO:0016020">
    <property type="term" value="C:membrane"/>
    <property type="evidence" value="ECO:0007669"/>
    <property type="project" value="UniProtKB-SubCell"/>
</dbReference>
<evidence type="ECO:0000256" key="7">
    <source>
        <dbReference type="ARBA" id="ARBA00022982"/>
    </source>
</evidence>
<evidence type="ECO:0000256" key="9">
    <source>
        <dbReference type="ARBA" id="ARBA00023004"/>
    </source>
</evidence>
<dbReference type="SMART" id="SM00665">
    <property type="entry name" value="B561"/>
    <property type="match status" value="1"/>
</dbReference>
<dbReference type="OrthoDB" id="823504at2759"/>
<gene>
    <name evidence="14" type="ORF">JKP88DRAFT_270964</name>
</gene>
<dbReference type="GO" id="GO:0020037">
    <property type="term" value="F:heme binding"/>
    <property type="evidence" value="ECO:0007669"/>
    <property type="project" value="TreeGrafter"/>
</dbReference>
<keyword evidence="10 11" id="KW-0472">Membrane</keyword>
<evidence type="ECO:0000256" key="5">
    <source>
        <dbReference type="ARBA" id="ARBA00022692"/>
    </source>
</evidence>
<keyword evidence="7" id="KW-0249">Electron transport</keyword>